<gene>
    <name evidence="3" type="ORF">METZ01_LOCUS190987</name>
</gene>
<reference evidence="3" key="1">
    <citation type="submission" date="2018-05" db="EMBL/GenBank/DDBJ databases">
        <authorList>
            <person name="Lanie J.A."/>
            <person name="Ng W.-L."/>
            <person name="Kazmierczak K.M."/>
            <person name="Andrzejewski T.M."/>
            <person name="Davidsen T.M."/>
            <person name="Wayne K.J."/>
            <person name="Tettelin H."/>
            <person name="Glass J.I."/>
            <person name="Rusch D."/>
            <person name="Podicherti R."/>
            <person name="Tsui H.-C.T."/>
            <person name="Winkler M.E."/>
        </authorList>
    </citation>
    <scope>NUCLEOTIDE SEQUENCE</scope>
</reference>
<proteinExistence type="predicted"/>
<dbReference type="AlphaFoldDB" id="A0A382DKI3"/>
<dbReference type="NCBIfam" id="TIGR03033">
    <property type="entry name" value="phage_rel_nuc"/>
    <property type="match status" value="1"/>
</dbReference>
<dbReference type="InterPro" id="IPR017482">
    <property type="entry name" value="Lambda-type_endonuclease"/>
</dbReference>
<evidence type="ECO:0000313" key="3">
    <source>
        <dbReference type="EMBL" id="SVB38133.1"/>
    </source>
</evidence>
<dbReference type="InterPro" id="IPR011604">
    <property type="entry name" value="PDDEXK-like_dom_sf"/>
</dbReference>
<feature type="domain" description="YqaJ viral recombinase" evidence="2">
    <location>
        <begin position="45"/>
        <end position="181"/>
    </location>
</feature>
<organism evidence="3">
    <name type="scientific">marine metagenome</name>
    <dbReference type="NCBI Taxonomy" id="408172"/>
    <lineage>
        <taxon>unclassified sequences</taxon>
        <taxon>metagenomes</taxon>
        <taxon>ecological metagenomes</taxon>
    </lineage>
</organism>
<dbReference type="InterPro" id="IPR019080">
    <property type="entry name" value="YqaJ_viral_recombinase"/>
</dbReference>
<accession>A0A382DKI3</accession>
<keyword evidence="1" id="KW-0175">Coiled coil</keyword>
<dbReference type="InterPro" id="IPR011335">
    <property type="entry name" value="Restrct_endonuc-II-like"/>
</dbReference>
<feature type="coiled-coil region" evidence="1">
    <location>
        <begin position="263"/>
        <end position="297"/>
    </location>
</feature>
<dbReference type="EMBL" id="UINC01039523">
    <property type="protein sequence ID" value="SVB38133.1"/>
    <property type="molecule type" value="Genomic_DNA"/>
</dbReference>
<protein>
    <recommendedName>
        <fullName evidence="2">YqaJ viral recombinase domain-containing protein</fullName>
    </recommendedName>
</protein>
<evidence type="ECO:0000256" key="1">
    <source>
        <dbReference type="SAM" id="Coils"/>
    </source>
</evidence>
<dbReference type="Pfam" id="PF09588">
    <property type="entry name" value="YqaJ"/>
    <property type="match status" value="1"/>
</dbReference>
<sequence>MHETTKLEKDFSASLNLIFGEREMAIIVKKEKSKKENFQNRFDPEVRKLFIGGTDIAAILRMHPYRKRYQVWQEKTGRRDPEDLEDNEAVFWGSFLEDKIAERYAEVSGNKVRNVNRTLVHPDLNYLRGHIDRKLAGKNAGLEVKTVGLRSAYLWGEPGTDEIPLHYEIQVLHYMGITGYNYFDIAALFFGQEMRIYHVSAKNNLSRIQQIQDTAREFWEQHVLTKIPPLPESTEETSMAYPEAYRGKVVTLMPGQDHLVSDVHNLSEDMELVKGKLDSAKTEIQNTMGDAEVLENSNGYDVATWRNSSRNGKIFRTFRMKRRREENE</sequence>
<dbReference type="Gene3D" id="3.90.320.10">
    <property type="match status" value="1"/>
</dbReference>
<evidence type="ECO:0000259" key="2">
    <source>
        <dbReference type="Pfam" id="PF09588"/>
    </source>
</evidence>
<name>A0A382DKI3_9ZZZZ</name>
<dbReference type="SUPFAM" id="SSF52980">
    <property type="entry name" value="Restriction endonuclease-like"/>
    <property type="match status" value="1"/>
</dbReference>